<sequence>MKTIINKVFFVFRISFLAIFWMTCRAYSIKSHSQYELRSLNYEIKVGDVYEKSLNIPKVSAFLISNKNEIEEILNDPNNVPMNKVDSKVIKSLLENHAVAFCFNIEDIEKQIAHVLLNEVEPVVGIGFQYDQIKVNTVTGGYPGRGQFSVQKEELFPFYRFDQVKANLKLRGYGQKDYKIIKSNRFVFIFQNEDSILIKNNLAKIVLSDGSKISIYF</sequence>
<accession>M6UMZ1</accession>
<reference evidence="1 2" key="1">
    <citation type="submission" date="2013-01" db="EMBL/GenBank/DDBJ databases">
        <authorList>
            <person name="Harkins D.M."/>
            <person name="Durkin A.S."/>
            <person name="Brinkac L.M."/>
            <person name="Haft D.H."/>
            <person name="Selengut J.D."/>
            <person name="Sanka R."/>
            <person name="DePew J."/>
            <person name="Purushe J."/>
            <person name="Matthias M.A."/>
            <person name="Vinetz J.M."/>
            <person name="Sutton G.G."/>
            <person name="Nierman W.C."/>
            <person name="Fouts D.E."/>
        </authorList>
    </citation>
    <scope>NUCLEOTIDE SEQUENCE [LARGE SCALE GENOMIC DNA]</scope>
    <source>
        <strain evidence="1 2">ZUN179</strain>
    </source>
</reference>
<dbReference type="EMBL" id="AHOQ02000018">
    <property type="protein sequence ID" value="EMO46487.1"/>
    <property type="molecule type" value="Genomic_DNA"/>
</dbReference>
<proteinExistence type="predicted"/>
<evidence type="ECO:0000313" key="2">
    <source>
        <dbReference type="Proteomes" id="UP000012160"/>
    </source>
</evidence>
<comment type="caution">
    <text evidence="1">The sequence shown here is derived from an EMBL/GenBank/DDBJ whole genome shotgun (WGS) entry which is preliminary data.</text>
</comment>
<dbReference type="Proteomes" id="UP000012160">
    <property type="component" value="Unassembled WGS sequence"/>
</dbReference>
<organism evidence="1 2">
    <name type="scientific">Leptospira santarosai str. ZUN179</name>
    <dbReference type="NCBI Taxonomy" id="1049985"/>
    <lineage>
        <taxon>Bacteria</taxon>
        <taxon>Pseudomonadati</taxon>
        <taxon>Spirochaetota</taxon>
        <taxon>Spirochaetia</taxon>
        <taxon>Leptospirales</taxon>
        <taxon>Leptospiraceae</taxon>
        <taxon>Leptospira</taxon>
    </lineage>
</organism>
<evidence type="ECO:0000313" key="1">
    <source>
        <dbReference type="EMBL" id="EMO46487.1"/>
    </source>
</evidence>
<dbReference type="RefSeq" id="WP_004481428.1">
    <property type="nucleotide sequence ID" value="NZ_AHOQ02000018.1"/>
</dbReference>
<name>M6UMZ1_9LEPT</name>
<dbReference type="AlphaFoldDB" id="M6UMZ1"/>
<gene>
    <name evidence="1" type="ORF">LEP1GSC187_1276</name>
</gene>
<protein>
    <submittedName>
        <fullName evidence="1">Uncharacterized protein</fullName>
    </submittedName>
</protein>